<evidence type="ECO:0000256" key="1">
    <source>
        <dbReference type="SAM" id="Phobius"/>
    </source>
</evidence>
<sequence length="154" mass="16515">MSKFNIHRLPGARRQRGVAALEFALISTIFFTLLIGVMEMGRVLFYWNSAAEATRLGARVAVVCDINSSQSASNPVIKDMQQMLPILQPSNVTVTYTPSGCDASSCTAVTVAVANVTVNTVVPFVPFTLSMPPFTTTLPRESLSSVNGTNPTCN</sequence>
<keyword evidence="1" id="KW-0812">Transmembrane</keyword>
<proteinExistence type="predicted"/>
<name>A0A160FUU8_9BURK</name>
<dbReference type="STRING" id="1804984.AYM40_30790"/>
<keyword evidence="4" id="KW-1185">Reference proteome</keyword>
<dbReference type="RefSeq" id="WP_063499794.1">
    <property type="nucleotide sequence ID" value="NZ_CP014579.1"/>
</dbReference>
<evidence type="ECO:0000259" key="2">
    <source>
        <dbReference type="Pfam" id="PF07811"/>
    </source>
</evidence>
<accession>A0A160FUU8</accession>
<dbReference type="Proteomes" id="UP000076852">
    <property type="component" value="Chromosome 2"/>
</dbReference>
<organism evidence="3 4">
    <name type="scientific">Paraburkholderia phytofirmans OLGA172</name>
    <dbReference type="NCBI Taxonomy" id="1417228"/>
    <lineage>
        <taxon>Bacteria</taxon>
        <taxon>Pseudomonadati</taxon>
        <taxon>Pseudomonadota</taxon>
        <taxon>Betaproteobacteria</taxon>
        <taxon>Burkholderiales</taxon>
        <taxon>Burkholderiaceae</taxon>
        <taxon>Paraburkholderia</taxon>
    </lineage>
</organism>
<evidence type="ECO:0000313" key="3">
    <source>
        <dbReference type="EMBL" id="ANB76578.1"/>
    </source>
</evidence>
<feature type="transmembrane region" description="Helical" evidence="1">
    <location>
        <begin position="21"/>
        <end position="47"/>
    </location>
</feature>
<dbReference type="Pfam" id="PF07811">
    <property type="entry name" value="TadE"/>
    <property type="match status" value="1"/>
</dbReference>
<gene>
    <name evidence="3" type="ORF">AYM40_30790</name>
</gene>
<keyword evidence="1" id="KW-0472">Membrane</keyword>
<reference evidence="3 4" key="1">
    <citation type="journal article" date="2016" name="Gene">
        <title>PacBio SMRT assembly of a complex multi-replicon genome reveals chlorocatechol degradative operon in a region of genome plasticity.</title>
        <authorList>
            <person name="Ricker N."/>
            <person name="Shen S.Y."/>
            <person name="Goordial J."/>
            <person name="Jin S."/>
            <person name="Fulthorpe R.R."/>
        </authorList>
    </citation>
    <scope>NUCLEOTIDE SEQUENCE [LARGE SCALE GENOMIC DNA]</scope>
    <source>
        <strain evidence="3 4">OLGA172</strain>
    </source>
</reference>
<feature type="domain" description="TadE-like" evidence="2">
    <location>
        <begin position="17"/>
        <end position="59"/>
    </location>
</feature>
<protein>
    <submittedName>
        <fullName evidence="3">Pilus assembly protein TadG</fullName>
    </submittedName>
</protein>
<keyword evidence="1" id="KW-1133">Transmembrane helix</keyword>
<dbReference type="InterPro" id="IPR012495">
    <property type="entry name" value="TadE-like_dom"/>
</dbReference>
<dbReference type="KEGG" id="buz:AYM40_30790"/>
<dbReference type="AlphaFoldDB" id="A0A160FUU8"/>
<evidence type="ECO:0000313" key="4">
    <source>
        <dbReference type="Proteomes" id="UP000076852"/>
    </source>
</evidence>
<dbReference type="EMBL" id="CP014579">
    <property type="protein sequence ID" value="ANB76578.1"/>
    <property type="molecule type" value="Genomic_DNA"/>
</dbReference>
<dbReference type="OrthoDB" id="5397339at2"/>